<sequence length="208" mass="22339">MTAGPAHLGRPVGASGEQTRRRILTAAMRSVAEVGYAQASIREIARAAEMTSGSLYHYFANKSELLTATSEEIEDIVLPRLRTAAAQYDDVLDRLDAVLDESKRLISDYPYLAGFLRAVRVESAIQSRRGSPTYPGSKALRDVISAIVEDAQARAVLSADIDAAAAVEAICALTRGLSQQAASLPPEAYDATLNSAKRMIRGALFVRT</sequence>
<keyword evidence="1" id="KW-0805">Transcription regulation</keyword>
<evidence type="ECO:0000313" key="8">
    <source>
        <dbReference type="Proteomes" id="UP000465306"/>
    </source>
</evidence>
<evidence type="ECO:0000259" key="5">
    <source>
        <dbReference type="PROSITE" id="PS50977"/>
    </source>
</evidence>
<protein>
    <submittedName>
        <fullName evidence="7">TetR/AcrR family transcriptional regulator</fullName>
    </submittedName>
</protein>
<reference evidence="7" key="3">
    <citation type="submission" date="2020-11" db="EMBL/GenBank/DDBJ databases">
        <title>Intraspecies plasmid and genomic variation of Mycobacterium kubicae revealed by the complete genome sequences of two clinical isolates.</title>
        <authorList>
            <person name="Hendrix J.R."/>
            <person name="Epperson L.E."/>
            <person name="Honda J.R."/>
            <person name="Strong M."/>
        </authorList>
    </citation>
    <scope>NUCLEOTIDE SEQUENCE</scope>
    <source>
        <strain evidence="7">JCM 13573</strain>
    </source>
</reference>
<proteinExistence type="predicted"/>
<dbReference type="Proteomes" id="UP000663583">
    <property type="component" value="Chromosome"/>
</dbReference>
<dbReference type="EMBL" id="CP065047">
    <property type="protein sequence ID" value="QPI38266.1"/>
    <property type="molecule type" value="Genomic_DNA"/>
</dbReference>
<evidence type="ECO:0000313" key="9">
    <source>
        <dbReference type="Proteomes" id="UP000663583"/>
    </source>
</evidence>
<dbReference type="AlphaFoldDB" id="A0AAX1JAL7"/>
<dbReference type="Gene3D" id="1.10.357.10">
    <property type="entry name" value="Tetracycline Repressor, domain 2"/>
    <property type="match status" value="1"/>
</dbReference>
<dbReference type="SUPFAM" id="SSF46689">
    <property type="entry name" value="Homeodomain-like"/>
    <property type="match status" value="1"/>
</dbReference>
<dbReference type="Proteomes" id="UP000465306">
    <property type="component" value="Unassembled WGS sequence"/>
</dbReference>
<keyword evidence="8" id="KW-1185">Reference proteome</keyword>
<dbReference type="PROSITE" id="PS50977">
    <property type="entry name" value="HTH_TETR_2"/>
    <property type="match status" value="1"/>
</dbReference>
<dbReference type="PRINTS" id="PR00455">
    <property type="entry name" value="HTHTETR"/>
</dbReference>
<dbReference type="InterPro" id="IPR001647">
    <property type="entry name" value="HTH_TetR"/>
</dbReference>
<dbReference type="KEGG" id="mku:I2456_01475"/>
<dbReference type="EMBL" id="BLKU01000001">
    <property type="protein sequence ID" value="GFG62650.1"/>
    <property type="molecule type" value="Genomic_DNA"/>
</dbReference>
<accession>A0AAX1JAL7</accession>
<gene>
    <name evidence="7" type="ORF">I2456_01475</name>
    <name evidence="6" type="ORF">MKUB_01400</name>
</gene>
<organism evidence="7 9">
    <name type="scientific">Mycobacterium kubicae</name>
    <dbReference type="NCBI Taxonomy" id="120959"/>
    <lineage>
        <taxon>Bacteria</taxon>
        <taxon>Bacillati</taxon>
        <taxon>Actinomycetota</taxon>
        <taxon>Actinomycetes</taxon>
        <taxon>Mycobacteriales</taxon>
        <taxon>Mycobacteriaceae</taxon>
        <taxon>Mycobacterium</taxon>
        <taxon>Mycobacterium simiae complex</taxon>
    </lineage>
</organism>
<evidence type="ECO:0000313" key="6">
    <source>
        <dbReference type="EMBL" id="GFG62650.1"/>
    </source>
</evidence>
<dbReference type="PANTHER" id="PTHR47506:SF6">
    <property type="entry name" value="HTH-TYPE TRANSCRIPTIONAL REPRESSOR NEMR"/>
    <property type="match status" value="1"/>
</dbReference>
<dbReference type="RefSeq" id="WP_085073839.1">
    <property type="nucleotide sequence ID" value="NZ_BLKU01000001.1"/>
</dbReference>
<keyword evidence="2 4" id="KW-0238">DNA-binding</keyword>
<evidence type="ECO:0000256" key="4">
    <source>
        <dbReference type="PROSITE-ProRule" id="PRU00335"/>
    </source>
</evidence>
<evidence type="ECO:0000313" key="7">
    <source>
        <dbReference type="EMBL" id="QPI38266.1"/>
    </source>
</evidence>
<keyword evidence="3" id="KW-0804">Transcription</keyword>
<reference evidence="6 8" key="1">
    <citation type="journal article" date="2019" name="Emerg. Microbes Infect.">
        <title>Comprehensive subspecies identification of 175 nontuberculous mycobacteria species based on 7547 genomic profiles.</title>
        <authorList>
            <person name="Matsumoto Y."/>
            <person name="Kinjo T."/>
            <person name="Motooka D."/>
            <person name="Nabeya D."/>
            <person name="Jung N."/>
            <person name="Uechi K."/>
            <person name="Horii T."/>
            <person name="Iida T."/>
            <person name="Fujita J."/>
            <person name="Nakamura S."/>
        </authorList>
    </citation>
    <scope>NUCLEOTIDE SEQUENCE [LARGE SCALE GENOMIC DNA]</scope>
    <source>
        <strain evidence="6 8">JCM 13573</strain>
    </source>
</reference>
<reference evidence="6" key="2">
    <citation type="submission" date="2020-02" db="EMBL/GenBank/DDBJ databases">
        <authorList>
            <person name="Matsumoto Y."/>
            <person name="Kinjo T."/>
            <person name="Motooka D."/>
            <person name="Nabeya D."/>
            <person name="Jung N."/>
            <person name="Uechi K."/>
            <person name="Horii T."/>
            <person name="Iida T."/>
            <person name="Fujita J."/>
            <person name="Nakamura S."/>
        </authorList>
    </citation>
    <scope>NUCLEOTIDE SEQUENCE</scope>
    <source>
        <strain evidence="6">JCM 13573</strain>
    </source>
</reference>
<evidence type="ECO:0000256" key="1">
    <source>
        <dbReference type="ARBA" id="ARBA00023015"/>
    </source>
</evidence>
<dbReference type="SUPFAM" id="SSF48498">
    <property type="entry name" value="Tetracyclin repressor-like, C-terminal domain"/>
    <property type="match status" value="1"/>
</dbReference>
<dbReference type="Pfam" id="PF00440">
    <property type="entry name" value="TetR_N"/>
    <property type="match status" value="1"/>
</dbReference>
<evidence type="ECO:0000256" key="2">
    <source>
        <dbReference type="ARBA" id="ARBA00023125"/>
    </source>
</evidence>
<feature type="DNA-binding region" description="H-T-H motif" evidence="4">
    <location>
        <begin position="40"/>
        <end position="59"/>
    </location>
</feature>
<dbReference type="GO" id="GO:0003677">
    <property type="term" value="F:DNA binding"/>
    <property type="evidence" value="ECO:0007669"/>
    <property type="project" value="UniProtKB-UniRule"/>
</dbReference>
<name>A0AAX1JAL7_9MYCO</name>
<feature type="domain" description="HTH tetR-type" evidence="5">
    <location>
        <begin position="17"/>
        <end position="77"/>
    </location>
</feature>
<dbReference type="InterPro" id="IPR036271">
    <property type="entry name" value="Tet_transcr_reg_TetR-rel_C_sf"/>
</dbReference>
<evidence type="ECO:0000256" key="3">
    <source>
        <dbReference type="ARBA" id="ARBA00023163"/>
    </source>
</evidence>
<dbReference type="InterPro" id="IPR009057">
    <property type="entry name" value="Homeodomain-like_sf"/>
</dbReference>
<dbReference type="PANTHER" id="PTHR47506">
    <property type="entry name" value="TRANSCRIPTIONAL REGULATORY PROTEIN"/>
    <property type="match status" value="1"/>
</dbReference>